<comment type="caution">
    <text evidence="12">The sequence shown here is derived from an EMBL/GenBank/DDBJ whole genome shotgun (WGS) entry which is preliminary data.</text>
</comment>
<evidence type="ECO:0000256" key="4">
    <source>
        <dbReference type="ARBA" id="ARBA00022630"/>
    </source>
</evidence>
<dbReference type="PANTHER" id="PTHR30040">
    <property type="entry name" value="THIAMINE BIOSYNTHESIS LIPOPROTEIN APBE"/>
    <property type="match status" value="1"/>
</dbReference>
<keyword evidence="4 11" id="KW-0285">Flavoprotein</keyword>
<comment type="cofactor">
    <cofactor evidence="1">
        <name>Mg(2+)</name>
        <dbReference type="ChEBI" id="CHEBI:18420"/>
    </cofactor>
</comment>
<reference evidence="12 13" key="1">
    <citation type="submission" date="2020-03" db="EMBL/GenBank/DDBJ databases">
        <title>Genomic Encyclopedia of Type Strains, Phase III (KMG-III): the genomes of soil and plant-associated and newly described type strains.</title>
        <authorList>
            <person name="Whitman W."/>
        </authorList>
    </citation>
    <scope>NUCLEOTIDE SEQUENCE [LARGE SCALE GENOMIC DNA]</scope>
    <source>
        <strain evidence="12 13">CECT 8804</strain>
    </source>
</reference>
<dbReference type="Gene3D" id="3.10.520.10">
    <property type="entry name" value="ApbE-like domains"/>
    <property type="match status" value="1"/>
</dbReference>
<evidence type="ECO:0000256" key="9">
    <source>
        <dbReference type="ARBA" id="ARBA00031306"/>
    </source>
</evidence>
<dbReference type="PIRSF" id="PIRSF006268">
    <property type="entry name" value="ApbE"/>
    <property type="match status" value="1"/>
</dbReference>
<evidence type="ECO:0000256" key="6">
    <source>
        <dbReference type="ARBA" id="ARBA00022723"/>
    </source>
</evidence>
<evidence type="ECO:0000256" key="7">
    <source>
        <dbReference type="ARBA" id="ARBA00022827"/>
    </source>
</evidence>
<dbReference type="SUPFAM" id="SSF143631">
    <property type="entry name" value="ApbE-like"/>
    <property type="match status" value="1"/>
</dbReference>
<keyword evidence="7 11" id="KW-0274">FAD</keyword>
<dbReference type="EMBL" id="JAAOZC010000001">
    <property type="protein sequence ID" value="NIJ07061.1"/>
    <property type="molecule type" value="Genomic_DNA"/>
</dbReference>
<keyword evidence="8 11" id="KW-0460">Magnesium</keyword>
<keyword evidence="12" id="KW-0449">Lipoprotein</keyword>
<evidence type="ECO:0000256" key="5">
    <source>
        <dbReference type="ARBA" id="ARBA00022679"/>
    </source>
</evidence>
<accession>A0ABX0TU03</accession>
<protein>
    <recommendedName>
        <fullName evidence="3 11">FAD:protein FMN transferase</fullName>
        <ecNumber evidence="2 11">2.7.1.180</ecNumber>
    </recommendedName>
    <alternativeName>
        <fullName evidence="9 11">Flavin transferase</fullName>
    </alternativeName>
</protein>
<gene>
    <name evidence="12" type="ORF">FHS31_000643</name>
</gene>
<evidence type="ECO:0000256" key="1">
    <source>
        <dbReference type="ARBA" id="ARBA00001946"/>
    </source>
</evidence>
<evidence type="ECO:0000256" key="2">
    <source>
        <dbReference type="ARBA" id="ARBA00011955"/>
    </source>
</evidence>
<organism evidence="12 13">
    <name type="scientific">Sphingomonas vulcanisoli</name>
    <dbReference type="NCBI Taxonomy" id="1658060"/>
    <lineage>
        <taxon>Bacteria</taxon>
        <taxon>Pseudomonadati</taxon>
        <taxon>Pseudomonadota</taxon>
        <taxon>Alphaproteobacteria</taxon>
        <taxon>Sphingomonadales</taxon>
        <taxon>Sphingomonadaceae</taxon>
        <taxon>Sphingomonas</taxon>
    </lineage>
</organism>
<dbReference type="PANTHER" id="PTHR30040:SF2">
    <property type="entry name" value="FAD:PROTEIN FMN TRANSFERASE"/>
    <property type="match status" value="1"/>
</dbReference>
<comment type="similarity">
    <text evidence="11">Belongs to the ApbE family.</text>
</comment>
<sequence>MGTAWLAAYVAPELDPEEVRARIIGRLAAFVAELSHWEPVSLLSRFNALPAGEWMALPADFAAVIAAGLDMAALSNGAFDPTIGRVVDLLGFGPSGLQAPPSPEALTAARTNSGYQRLAFDRQARRLRQPGGLSLDFSGIAKGHAVDMLGDFLTALGARDWLVEIGGELKGSGMRPDADPWWVDCEDPPGATLPPLRIALHGLAIATSGDYRRGSHTIDPRSGAPAANDIHSVSVIHAKAMLADAWATTLTVLGVDAGLALAAKHGIAARIVAAAEEHLTPAFLAMLTD</sequence>
<keyword evidence="5 11" id="KW-0808">Transferase</keyword>
<dbReference type="Pfam" id="PF02424">
    <property type="entry name" value="ApbE"/>
    <property type="match status" value="1"/>
</dbReference>
<evidence type="ECO:0000256" key="11">
    <source>
        <dbReference type="PIRNR" id="PIRNR006268"/>
    </source>
</evidence>
<name>A0ABX0TU03_9SPHN</name>
<dbReference type="EC" id="2.7.1.180" evidence="2 11"/>
<dbReference type="InterPro" id="IPR024932">
    <property type="entry name" value="ApbE"/>
</dbReference>
<evidence type="ECO:0000256" key="10">
    <source>
        <dbReference type="ARBA" id="ARBA00048540"/>
    </source>
</evidence>
<proteinExistence type="inferred from homology"/>
<dbReference type="InterPro" id="IPR003374">
    <property type="entry name" value="ApbE-like_sf"/>
</dbReference>
<keyword evidence="6 11" id="KW-0479">Metal-binding</keyword>
<evidence type="ECO:0000313" key="12">
    <source>
        <dbReference type="EMBL" id="NIJ07061.1"/>
    </source>
</evidence>
<dbReference type="RefSeq" id="WP_167071878.1">
    <property type="nucleotide sequence ID" value="NZ_JAAOZC010000001.1"/>
</dbReference>
<evidence type="ECO:0000313" key="13">
    <source>
        <dbReference type="Proteomes" id="UP000727456"/>
    </source>
</evidence>
<evidence type="ECO:0000256" key="8">
    <source>
        <dbReference type="ARBA" id="ARBA00022842"/>
    </source>
</evidence>
<keyword evidence="13" id="KW-1185">Reference proteome</keyword>
<comment type="catalytic activity">
    <reaction evidence="10 11">
        <text>L-threonyl-[protein] + FAD = FMN-L-threonyl-[protein] + AMP + H(+)</text>
        <dbReference type="Rhea" id="RHEA:36847"/>
        <dbReference type="Rhea" id="RHEA-COMP:11060"/>
        <dbReference type="Rhea" id="RHEA-COMP:11061"/>
        <dbReference type="ChEBI" id="CHEBI:15378"/>
        <dbReference type="ChEBI" id="CHEBI:30013"/>
        <dbReference type="ChEBI" id="CHEBI:57692"/>
        <dbReference type="ChEBI" id="CHEBI:74257"/>
        <dbReference type="ChEBI" id="CHEBI:456215"/>
        <dbReference type="EC" id="2.7.1.180"/>
    </reaction>
</comment>
<evidence type="ECO:0000256" key="3">
    <source>
        <dbReference type="ARBA" id="ARBA00016337"/>
    </source>
</evidence>
<dbReference type="Proteomes" id="UP000727456">
    <property type="component" value="Unassembled WGS sequence"/>
</dbReference>